<dbReference type="PANTHER" id="PTHR13507">
    <property type="entry name" value="PRKR-INTERACTING PROTEIN 1"/>
    <property type="match status" value="1"/>
</dbReference>
<evidence type="ECO:0000313" key="2">
    <source>
        <dbReference type="EMBL" id="KAG7344204.1"/>
    </source>
</evidence>
<name>A0A9K3PGL8_9STRA</name>
<dbReference type="GO" id="GO:0003725">
    <property type="term" value="F:double-stranded RNA binding"/>
    <property type="evidence" value="ECO:0007669"/>
    <property type="project" value="InterPro"/>
</dbReference>
<feature type="compositionally biased region" description="Basic and acidic residues" evidence="1">
    <location>
        <begin position="202"/>
        <end position="225"/>
    </location>
</feature>
<dbReference type="AlphaFoldDB" id="A0A9K3PGL8"/>
<feature type="compositionally biased region" description="Basic residues" evidence="1">
    <location>
        <begin position="116"/>
        <end position="134"/>
    </location>
</feature>
<organism evidence="2 3">
    <name type="scientific">Nitzschia inconspicua</name>
    <dbReference type="NCBI Taxonomy" id="303405"/>
    <lineage>
        <taxon>Eukaryota</taxon>
        <taxon>Sar</taxon>
        <taxon>Stramenopiles</taxon>
        <taxon>Ochrophyta</taxon>
        <taxon>Bacillariophyta</taxon>
        <taxon>Bacillariophyceae</taxon>
        <taxon>Bacillariophycidae</taxon>
        <taxon>Bacillariales</taxon>
        <taxon>Bacillariaceae</taxon>
        <taxon>Nitzschia</taxon>
    </lineage>
</organism>
<evidence type="ECO:0000256" key="1">
    <source>
        <dbReference type="SAM" id="MobiDB-lite"/>
    </source>
</evidence>
<proteinExistence type="predicted"/>
<dbReference type="InterPro" id="IPR009548">
    <property type="entry name" value="Prkrip1"/>
</dbReference>
<dbReference type="PANTHER" id="PTHR13507:SF0">
    <property type="entry name" value="PRKR-INTERACTING PROTEIN 1"/>
    <property type="match status" value="1"/>
</dbReference>
<dbReference type="OrthoDB" id="10067079at2759"/>
<reference evidence="2" key="2">
    <citation type="submission" date="2021-04" db="EMBL/GenBank/DDBJ databases">
        <authorList>
            <person name="Podell S."/>
        </authorList>
    </citation>
    <scope>NUCLEOTIDE SEQUENCE</scope>
    <source>
        <strain evidence="2">Hildebrandi</strain>
    </source>
</reference>
<accession>A0A9K3PGL8</accession>
<dbReference type="Pfam" id="PF06658">
    <property type="entry name" value="DUF1168"/>
    <property type="match status" value="1"/>
</dbReference>
<feature type="region of interest" description="Disordered" evidence="1">
    <location>
        <begin position="21"/>
        <end position="67"/>
    </location>
</feature>
<evidence type="ECO:0000313" key="3">
    <source>
        <dbReference type="Proteomes" id="UP000693970"/>
    </source>
</evidence>
<gene>
    <name evidence="2" type="ORF">IV203_022212</name>
</gene>
<dbReference type="GO" id="GO:0019901">
    <property type="term" value="F:protein kinase binding"/>
    <property type="evidence" value="ECO:0007669"/>
    <property type="project" value="TreeGrafter"/>
</dbReference>
<feature type="compositionally biased region" description="Basic and acidic residues" evidence="1">
    <location>
        <begin position="165"/>
        <end position="177"/>
    </location>
</feature>
<protein>
    <submittedName>
        <fullName evidence="2">DUF1168 domain containing protein</fullName>
    </submittedName>
</protein>
<dbReference type="GO" id="GO:0005730">
    <property type="term" value="C:nucleolus"/>
    <property type="evidence" value="ECO:0007669"/>
    <property type="project" value="TreeGrafter"/>
</dbReference>
<comment type="caution">
    <text evidence="2">The sequence shown here is derived from an EMBL/GenBank/DDBJ whole genome shotgun (WGS) entry which is preliminary data.</text>
</comment>
<feature type="region of interest" description="Disordered" evidence="1">
    <location>
        <begin position="202"/>
        <end position="241"/>
    </location>
</feature>
<sequence>MPRFTSVQAYADNNANLRKLTYEQATGSSGGEGDANKDDSKPVGGGGTVKPEKVVNPYGSAAGAGSGEFHIYRHARARELKRWKELDEEQKQHLLDEEFKQQQQEIEQQLDEATAKRRKKRQREKEAKQRKKNLKAAGIDVGAADDDDKKNLADEDDFTYVPEAKQQKTEETERETVASEIVPAPKEDDIMIKNDGSFLEMMKKRLQQDQEEQPKPKNIPETRIFDEDDEDFEGPRPVPST</sequence>
<dbReference type="Proteomes" id="UP000693970">
    <property type="component" value="Unassembled WGS sequence"/>
</dbReference>
<keyword evidence="3" id="KW-1185">Reference proteome</keyword>
<dbReference type="EMBL" id="JAGRRH010000023">
    <property type="protein sequence ID" value="KAG7344204.1"/>
    <property type="molecule type" value="Genomic_DNA"/>
</dbReference>
<feature type="region of interest" description="Disordered" evidence="1">
    <location>
        <begin position="106"/>
        <end position="190"/>
    </location>
</feature>
<reference evidence="2" key="1">
    <citation type="journal article" date="2021" name="Sci. Rep.">
        <title>Diploid genomic architecture of Nitzschia inconspicua, an elite biomass production diatom.</title>
        <authorList>
            <person name="Oliver A."/>
            <person name="Podell S."/>
            <person name="Pinowska A."/>
            <person name="Traller J.C."/>
            <person name="Smith S.R."/>
            <person name="McClure R."/>
            <person name="Beliaev A."/>
            <person name="Bohutskyi P."/>
            <person name="Hill E.A."/>
            <person name="Rabines A."/>
            <person name="Zheng H."/>
            <person name="Allen L.Z."/>
            <person name="Kuo A."/>
            <person name="Grigoriev I.V."/>
            <person name="Allen A.E."/>
            <person name="Hazlebeck D."/>
            <person name="Allen E.E."/>
        </authorList>
    </citation>
    <scope>NUCLEOTIDE SEQUENCE</scope>
    <source>
        <strain evidence="2">Hildebrandi</strain>
    </source>
</reference>
<dbReference type="GO" id="GO:0004860">
    <property type="term" value="F:protein kinase inhibitor activity"/>
    <property type="evidence" value="ECO:0007669"/>
    <property type="project" value="TreeGrafter"/>
</dbReference>